<dbReference type="InterPro" id="IPR055952">
    <property type="entry name" value="DUF7530"/>
</dbReference>
<dbReference type="Proteomes" id="UP001596481">
    <property type="component" value="Unassembled WGS sequence"/>
</dbReference>
<gene>
    <name evidence="2" type="ORF">ACFQJC_15900</name>
</gene>
<feature type="transmembrane region" description="Helical" evidence="1">
    <location>
        <begin position="55"/>
        <end position="79"/>
    </location>
</feature>
<dbReference type="Pfam" id="PF24374">
    <property type="entry name" value="DUF7530"/>
    <property type="match status" value="1"/>
</dbReference>
<evidence type="ECO:0000313" key="3">
    <source>
        <dbReference type="Proteomes" id="UP001596481"/>
    </source>
</evidence>
<feature type="transmembrane region" description="Helical" evidence="1">
    <location>
        <begin position="208"/>
        <end position="228"/>
    </location>
</feature>
<evidence type="ECO:0000313" key="2">
    <source>
        <dbReference type="EMBL" id="MFC7205001.1"/>
    </source>
</evidence>
<dbReference type="RefSeq" id="WP_390225183.1">
    <property type="nucleotide sequence ID" value="NZ_JBHTAA010000005.1"/>
</dbReference>
<feature type="transmembrane region" description="Helical" evidence="1">
    <location>
        <begin position="136"/>
        <end position="165"/>
    </location>
</feature>
<organism evidence="2 3">
    <name type="scientific">Haloferax namakaokahaiae</name>
    <dbReference type="NCBI Taxonomy" id="1748331"/>
    <lineage>
        <taxon>Archaea</taxon>
        <taxon>Methanobacteriati</taxon>
        <taxon>Methanobacteriota</taxon>
        <taxon>Stenosarchaea group</taxon>
        <taxon>Halobacteria</taxon>
        <taxon>Halobacteriales</taxon>
        <taxon>Haloferacaceae</taxon>
        <taxon>Haloferax</taxon>
    </lineage>
</organism>
<proteinExistence type="predicted"/>
<sequence>MTETPEYGETWVYESIVGALPGIDIGEGGAIAIQIAIFEAAVLVLAWVYDLWAAAIAGTIAILVAAAGSVAMLRMGGWIRATTVPGPYRRLLFGSSIEVVLAVLAFIALVTHLFVFDPQESSTPLLTTLFGTDPPVVVVYLMLLVLWDLCYRIGTSWWVAVVGLWGTTTYRFSGITARTIRRVSLLNVGFAGAQLALAPFLFDEPVLLVAVGGHVVAVTLVSAVTVVLTRE</sequence>
<feature type="transmembrane region" description="Helical" evidence="1">
    <location>
        <begin position="91"/>
        <end position="116"/>
    </location>
</feature>
<reference evidence="2 3" key="1">
    <citation type="journal article" date="2019" name="Int. J. Syst. Evol. Microbiol.">
        <title>The Global Catalogue of Microorganisms (GCM) 10K type strain sequencing project: providing services to taxonomists for standard genome sequencing and annotation.</title>
        <authorList>
            <consortium name="The Broad Institute Genomics Platform"/>
            <consortium name="The Broad Institute Genome Sequencing Center for Infectious Disease"/>
            <person name="Wu L."/>
            <person name="Ma J."/>
        </authorList>
    </citation>
    <scope>NUCLEOTIDE SEQUENCE [LARGE SCALE GENOMIC DNA]</scope>
    <source>
        <strain evidence="2 3">DSM 29988</strain>
    </source>
</reference>
<feature type="transmembrane region" description="Helical" evidence="1">
    <location>
        <begin position="185"/>
        <end position="202"/>
    </location>
</feature>
<dbReference type="EMBL" id="JBHTAA010000005">
    <property type="protein sequence ID" value="MFC7205001.1"/>
    <property type="molecule type" value="Genomic_DNA"/>
</dbReference>
<evidence type="ECO:0000256" key="1">
    <source>
        <dbReference type="SAM" id="Phobius"/>
    </source>
</evidence>
<keyword evidence="1" id="KW-0812">Transmembrane</keyword>
<keyword evidence="1" id="KW-1133">Transmembrane helix</keyword>
<accession>A0ABD5ZIZ9</accession>
<comment type="caution">
    <text evidence="2">The sequence shown here is derived from an EMBL/GenBank/DDBJ whole genome shotgun (WGS) entry which is preliminary data.</text>
</comment>
<protein>
    <submittedName>
        <fullName evidence="2">Uncharacterized protein</fullName>
    </submittedName>
</protein>
<name>A0ABD5ZIZ9_9EURY</name>
<dbReference type="AlphaFoldDB" id="A0ABD5ZIZ9"/>
<keyword evidence="1" id="KW-0472">Membrane</keyword>
<keyword evidence="3" id="KW-1185">Reference proteome</keyword>